<gene>
    <name evidence="2" type="ORF">GO755_21000</name>
</gene>
<dbReference type="GO" id="GO:0016740">
    <property type="term" value="F:transferase activity"/>
    <property type="evidence" value="ECO:0007669"/>
    <property type="project" value="UniProtKB-KW"/>
</dbReference>
<evidence type="ECO:0000313" key="2">
    <source>
        <dbReference type="EMBL" id="MVM32532.1"/>
    </source>
</evidence>
<accession>A0A7K1SFE7</accession>
<comment type="caution">
    <text evidence="2">The sequence shown here is derived from an EMBL/GenBank/DDBJ whole genome shotgun (WGS) entry which is preliminary data.</text>
</comment>
<reference evidence="2 3" key="1">
    <citation type="submission" date="2019-12" db="EMBL/GenBank/DDBJ databases">
        <title>Spirosoma sp. HMF4905 genome sequencing and assembly.</title>
        <authorList>
            <person name="Kang H."/>
            <person name="Cha I."/>
            <person name="Kim H."/>
            <person name="Joh K."/>
        </authorList>
    </citation>
    <scope>NUCLEOTIDE SEQUENCE [LARGE SCALE GENOMIC DNA]</scope>
    <source>
        <strain evidence="2 3">HMF4905</strain>
    </source>
</reference>
<dbReference type="InterPro" id="IPR050834">
    <property type="entry name" value="Glycosyltransf_2"/>
</dbReference>
<organism evidence="2 3">
    <name type="scientific">Spirosoma arboris</name>
    <dbReference type="NCBI Taxonomy" id="2682092"/>
    <lineage>
        <taxon>Bacteria</taxon>
        <taxon>Pseudomonadati</taxon>
        <taxon>Bacteroidota</taxon>
        <taxon>Cytophagia</taxon>
        <taxon>Cytophagales</taxon>
        <taxon>Cytophagaceae</taxon>
        <taxon>Spirosoma</taxon>
    </lineage>
</organism>
<dbReference type="InterPro" id="IPR029044">
    <property type="entry name" value="Nucleotide-diphossugar_trans"/>
</dbReference>
<name>A0A7K1SFE7_9BACT</name>
<keyword evidence="3" id="KW-1185">Reference proteome</keyword>
<keyword evidence="2" id="KW-0808">Transferase</keyword>
<dbReference type="EMBL" id="WPIN01000008">
    <property type="protein sequence ID" value="MVM32532.1"/>
    <property type="molecule type" value="Genomic_DNA"/>
</dbReference>
<feature type="domain" description="Glycosyltransferase 2-like" evidence="1">
    <location>
        <begin position="6"/>
        <end position="146"/>
    </location>
</feature>
<dbReference type="Pfam" id="PF00535">
    <property type="entry name" value="Glycos_transf_2"/>
    <property type="match status" value="1"/>
</dbReference>
<proteinExistence type="predicted"/>
<dbReference type="PANTHER" id="PTHR43685">
    <property type="entry name" value="GLYCOSYLTRANSFERASE"/>
    <property type="match status" value="1"/>
</dbReference>
<dbReference type="Proteomes" id="UP000436006">
    <property type="component" value="Unassembled WGS sequence"/>
</dbReference>
<protein>
    <submittedName>
        <fullName evidence="2">Glycosyltransferase</fullName>
    </submittedName>
</protein>
<dbReference type="CDD" id="cd00761">
    <property type="entry name" value="Glyco_tranf_GTA_type"/>
    <property type="match status" value="1"/>
</dbReference>
<dbReference type="InterPro" id="IPR001173">
    <property type="entry name" value="Glyco_trans_2-like"/>
</dbReference>
<evidence type="ECO:0000313" key="3">
    <source>
        <dbReference type="Proteomes" id="UP000436006"/>
    </source>
</evidence>
<dbReference type="PANTHER" id="PTHR43685:SF2">
    <property type="entry name" value="GLYCOSYLTRANSFERASE 2-LIKE DOMAIN-CONTAINING PROTEIN"/>
    <property type="match status" value="1"/>
</dbReference>
<dbReference type="Gene3D" id="3.90.550.10">
    <property type="entry name" value="Spore Coat Polysaccharide Biosynthesis Protein SpsA, Chain A"/>
    <property type="match status" value="1"/>
</dbReference>
<dbReference type="AlphaFoldDB" id="A0A7K1SFE7"/>
<sequence length="320" mass="37223">MNPLVSILIPMYNSEETIEETLYSCLNQTYNNIEIIIVDDGSSDNSLEIVKGLQASNSNIKLFRQERKGACRARNLAFKYSKGEYIQYLDADDILSISKIEEQMVYASTLEPFVLFSCKWFRFEKTINKAKKNYLGIYKNYNEPANWLVDSWSGNGALQTACWLSSRQLIEKAGDWNESLLKNQDGDFFCRVILNSKKIVFSNKAIVFYRDSGRNSISGTISYKSALSTLKSYEFYRIYIEKYNREDLRIALIGNYLNFYRYYYPLFPDLLKTAEEYINQSGERAVLVTSNKYLKALSKVFGFKSTIIIEKTIRRMLSFR</sequence>
<dbReference type="SUPFAM" id="SSF53448">
    <property type="entry name" value="Nucleotide-diphospho-sugar transferases"/>
    <property type="match status" value="1"/>
</dbReference>
<dbReference type="RefSeq" id="WP_157587264.1">
    <property type="nucleotide sequence ID" value="NZ_WPIN01000008.1"/>
</dbReference>
<evidence type="ECO:0000259" key="1">
    <source>
        <dbReference type="Pfam" id="PF00535"/>
    </source>
</evidence>